<dbReference type="VEuPathDB" id="AmoebaDB:FDP41_008531"/>
<dbReference type="OrthoDB" id="196547at2759"/>
<dbReference type="InterPro" id="IPR044926">
    <property type="entry name" value="RGS_subdomain_2"/>
</dbReference>
<dbReference type="Gene3D" id="1.10.167.10">
    <property type="entry name" value="Regulator of G-protein Signalling 4, domain 2"/>
    <property type="match status" value="1"/>
</dbReference>
<dbReference type="SUPFAM" id="SSF55961">
    <property type="entry name" value="Bet v1-like"/>
    <property type="match status" value="1"/>
</dbReference>
<comment type="caution">
    <text evidence="3">The sequence shown here is derived from an EMBL/GenBank/DDBJ whole genome shotgun (WGS) entry which is preliminary data.</text>
</comment>
<dbReference type="AlphaFoldDB" id="A0A6A5BH23"/>
<dbReference type="InterPro" id="IPR023393">
    <property type="entry name" value="START-like_dom_sf"/>
</dbReference>
<dbReference type="EMBL" id="VFQX01000061">
    <property type="protein sequence ID" value="KAF0973324.1"/>
    <property type="molecule type" value="Genomic_DNA"/>
</dbReference>
<feature type="region of interest" description="Disordered" evidence="1">
    <location>
        <begin position="217"/>
        <end position="276"/>
    </location>
</feature>
<feature type="region of interest" description="Disordered" evidence="1">
    <location>
        <begin position="649"/>
        <end position="676"/>
    </location>
</feature>
<evidence type="ECO:0000259" key="2">
    <source>
        <dbReference type="PROSITE" id="PS50132"/>
    </source>
</evidence>
<keyword evidence="4" id="KW-1185">Reference proteome</keyword>
<feature type="compositionally biased region" description="Polar residues" evidence="1">
    <location>
        <begin position="650"/>
        <end position="660"/>
    </location>
</feature>
<feature type="compositionally biased region" description="Low complexity" evidence="1">
    <location>
        <begin position="662"/>
        <end position="676"/>
    </location>
</feature>
<dbReference type="Pfam" id="PF00615">
    <property type="entry name" value="RGS"/>
    <property type="match status" value="1"/>
</dbReference>
<evidence type="ECO:0000256" key="1">
    <source>
        <dbReference type="SAM" id="MobiDB-lite"/>
    </source>
</evidence>
<dbReference type="OMA" id="EVIRIMF"/>
<reference evidence="3 4" key="1">
    <citation type="journal article" date="2019" name="Sci. Rep.">
        <title>Nanopore sequencing improves the draft genome of the human pathogenic amoeba Naegleria fowleri.</title>
        <authorList>
            <person name="Liechti N."/>
            <person name="Schurch N."/>
            <person name="Bruggmann R."/>
            <person name="Wittwer M."/>
        </authorList>
    </citation>
    <scope>NUCLEOTIDE SEQUENCE [LARGE SCALE GENOMIC DNA]</scope>
    <source>
        <strain evidence="3 4">ATCC 30894</strain>
    </source>
</reference>
<dbReference type="CDD" id="cd07440">
    <property type="entry name" value="RGS"/>
    <property type="match status" value="1"/>
</dbReference>
<dbReference type="Gene3D" id="3.30.530.20">
    <property type="match status" value="1"/>
</dbReference>
<feature type="compositionally biased region" description="Low complexity" evidence="1">
    <location>
        <begin position="229"/>
        <end position="259"/>
    </location>
</feature>
<protein>
    <recommendedName>
        <fullName evidence="2">RGS domain-containing protein</fullName>
    </recommendedName>
</protein>
<dbReference type="PROSITE" id="PS50132">
    <property type="entry name" value="RGS"/>
    <property type="match status" value="1"/>
</dbReference>
<dbReference type="RefSeq" id="XP_044558037.1">
    <property type="nucleotide sequence ID" value="XM_044712395.1"/>
</dbReference>
<feature type="region of interest" description="Disordered" evidence="1">
    <location>
        <begin position="161"/>
        <end position="181"/>
    </location>
</feature>
<proteinExistence type="predicted"/>
<sequence>MSKCYSIKFNEFLERGREDDFVMAFREFLTSEHNQMTLDLIYEIEDFKKCEKEDYKKRYSKAEKMIQLYIGDHSSRQVNLPASLKDQCLLEFQKSQITKIGNKKPDLTSLETIFDKIYSHLHYSLKSDNFFRFISSDIFVKCILQNLQTLKQKLVHSNSLFNHSSNHQTSPPRGQEHTESTIFQSPLPQQQNSTQQLWINVLELFFNEIGEKKLLPSSNGHDCNTQHPSSNSGSSNNHNTLISSGNNSESSDSSGSSIESSHESETNSNVSNSTFKHVLPSSNPQLFLNVNHVLSESSNSLSPSSVSSAPASLSPRSLNQQLLTKDLTQLAIELDEILEDHSSGGDSTGCDGCIRRVHEKHFRFIHSLAMANNLFTKIDPPLSEKQQQEHSLSSLWNNGSNTPTLVPSMNWTCAYTVDLKHPKKKKSFRLFKQTGILNASPLEVLYSILDAEYARVVGDQMNEEAYPLEYLPCEYSSTKMSNSKKELNSNEKTCCQEFFEHDGFHSTWATKMLFKLGFPLKSREFLVSMSLRNETLAMWDLNGTRSEQIFREICKDPYSNFTLVRVPYQYHEEKIEVARNHTRGIFFGGTIIEKVSENQARFTLVSHINMNTKIPTSLYYNSARNRTVEVISSIQFIVEILRKRKKRLENATSNPSNGENLPSEIVPSSSNSSSCSPRSYANLLEGTIKSEMLLRTLNENMQKIGSKYGFTIDD</sequence>
<evidence type="ECO:0000313" key="3">
    <source>
        <dbReference type="EMBL" id="KAF0973324.1"/>
    </source>
</evidence>
<dbReference type="InterPro" id="IPR036305">
    <property type="entry name" value="RGS_sf"/>
</dbReference>
<dbReference type="PANTHER" id="PTHR10845">
    <property type="entry name" value="REGULATOR OF G PROTEIN SIGNALING"/>
    <property type="match status" value="1"/>
</dbReference>
<dbReference type="PANTHER" id="PTHR10845:SF192">
    <property type="entry name" value="DOUBLE HIT, ISOFORM B"/>
    <property type="match status" value="1"/>
</dbReference>
<evidence type="ECO:0000313" key="4">
    <source>
        <dbReference type="Proteomes" id="UP000444721"/>
    </source>
</evidence>
<accession>A0A6A5BH23</accession>
<dbReference type="VEuPathDB" id="AmoebaDB:NfTy_092650"/>
<dbReference type="SUPFAM" id="SSF48097">
    <property type="entry name" value="Regulator of G-protein signaling, RGS"/>
    <property type="match status" value="1"/>
</dbReference>
<dbReference type="GeneID" id="68115749"/>
<organism evidence="3 4">
    <name type="scientific">Naegleria fowleri</name>
    <name type="common">Brain eating amoeba</name>
    <dbReference type="NCBI Taxonomy" id="5763"/>
    <lineage>
        <taxon>Eukaryota</taxon>
        <taxon>Discoba</taxon>
        <taxon>Heterolobosea</taxon>
        <taxon>Tetramitia</taxon>
        <taxon>Eutetramitia</taxon>
        <taxon>Vahlkampfiidae</taxon>
        <taxon>Naegleria</taxon>
    </lineage>
</organism>
<dbReference type="Proteomes" id="UP000444721">
    <property type="component" value="Unassembled WGS sequence"/>
</dbReference>
<dbReference type="SMART" id="SM00315">
    <property type="entry name" value="RGS"/>
    <property type="match status" value="1"/>
</dbReference>
<gene>
    <name evidence="3" type="ORF">FDP41_008531</name>
</gene>
<dbReference type="InterPro" id="IPR016137">
    <property type="entry name" value="RGS"/>
</dbReference>
<name>A0A6A5BH23_NAEFO</name>
<feature type="compositionally biased region" description="Polar residues" evidence="1">
    <location>
        <begin position="217"/>
        <end position="228"/>
    </location>
</feature>
<feature type="domain" description="RGS" evidence="2">
    <location>
        <begin position="25"/>
        <end position="143"/>
    </location>
</feature>